<sequence length="61" mass="6996">MRESVFRCAAPHGRKLAEYEGHKRENETVREASNSFRLSVHQFEGDVPEQQDVKILVKAIA</sequence>
<dbReference type="AlphaFoldDB" id="A0A9D3W740"/>
<keyword evidence="2" id="KW-1185">Reference proteome</keyword>
<proteinExistence type="predicted"/>
<comment type="caution">
    <text evidence="1">The sequence shown here is derived from an EMBL/GenBank/DDBJ whole genome shotgun (WGS) entry which is preliminary data.</text>
</comment>
<name>A0A9D3W740_9ROSI</name>
<accession>A0A9D3W740</accession>
<dbReference type="Proteomes" id="UP000828251">
    <property type="component" value="Unassembled WGS sequence"/>
</dbReference>
<reference evidence="1 2" key="1">
    <citation type="journal article" date="2021" name="Plant Biotechnol. J.">
        <title>Multi-omics assisted identification of the key and species-specific regulatory components of drought-tolerant mechanisms in Gossypium stocksii.</title>
        <authorList>
            <person name="Yu D."/>
            <person name="Ke L."/>
            <person name="Zhang D."/>
            <person name="Wu Y."/>
            <person name="Sun Y."/>
            <person name="Mei J."/>
            <person name="Sun J."/>
            <person name="Sun Y."/>
        </authorList>
    </citation>
    <scope>NUCLEOTIDE SEQUENCE [LARGE SCALE GENOMIC DNA]</scope>
    <source>
        <strain evidence="2">cv. E1</strain>
        <tissue evidence="1">Leaf</tissue>
    </source>
</reference>
<gene>
    <name evidence="1" type="ORF">J1N35_007221</name>
</gene>
<protein>
    <submittedName>
        <fullName evidence="1">Uncharacterized protein</fullName>
    </submittedName>
</protein>
<evidence type="ECO:0000313" key="2">
    <source>
        <dbReference type="Proteomes" id="UP000828251"/>
    </source>
</evidence>
<dbReference type="OrthoDB" id="945109at2759"/>
<organism evidence="1 2">
    <name type="scientific">Gossypium stocksii</name>
    <dbReference type="NCBI Taxonomy" id="47602"/>
    <lineage>
        <taxon>Eukaryota</taxon>
        <taxon>Viridiplantae</taxon>
        <taxon>Streptophyta</taxon>
        <taxon>Embryophyta</taxon>
        <taxon>Tracheophyta</taxon>
        <taxon>Spermatophyta</taxon>
        <taxon>Magnoliopsida</taxon>
        <taxon>eudicotyledons</taxon>
        <taxon>Gunneridae</taxon>
        <taxon>Pentapetalae</taxon>
        <taxon>rosids</taxon>
        <taxon>malvids</taxon>
        <taxon>Malvales</taxon>
        <taxon>Malvaceae</taxon>
        <taxon>Malvoideae</taxon>
        <taxon>Gossypium</taxon>
    </lineage>
</organism>
<dbReference type="EMBL" id="JAIQCV010000003">
    <property type="protein sequence ID" value="KAH1113843.1"/>
    <property type="molecule type" value="Genomic_DNA"/>
</dbReference>
<evidence type="ECO:0000313" key="1">
    <source>
        <dbReference type="EMBL" id="KAH1113843.1"/>
    </source>
</evidence>